<reference evidence="3" key="1">
    <citation type="submission" date="2012-12" db="EMBL/GenBank/DDBJ databases">
        <authorList>
            <person name="Hellsten U."/>
            <person name="Grimwood J."/>
            <person name="Chapman J.A."/>
            <person name="Shapiro H."/>
            <person name="Aerts A."/>
            <person name="Otillar R.P."/>
            <person name="Terry A.Y."/>
            <person name="Boore J.L."/>
            <person name="Simakov O."/>
            <person name="Marletaz F."/>
            <person name="Cho S.-J."/>
            <person name="Edsinger-Gonzales E."/>
            <person name="Havlak P."/>
            <person name="Kuo D.-H."/>
            <person name="Larsson T."/>
            <person name="Lv J."/>
            <person name="Arendt D."/>
            <person name="Savage R."/>
            <person name="Osoegawa K."/>
            <person name="de Jong P."/>
            <person name="Lindberg D.R."/>
            <person name="Seaver E.C."/>
            <person name="Weisblat D.A."/>
            <person name="Putnam N.H."/>
            <person name="Grigoriev I.V."/>
            <person name="Rokhsar D.S."/>
        </authorList>
    </citation>
    <scope>NUCLEOTIDE SEQUENCE</scope>
</reference>
<evidence type="ECO:0000313" key="1">
    <source>
        <dbReference type="EMBL" id="ESN93993.1"/>
    </source>
</evidence>
<gene>
    <name evidence="2" type="primary">20207715</name>
    <name evidence="1" type="ORF">HELRODRAFT_180413</name>
</gene>
<dbReference type="AlphaFoldDB" id="T1FFW6"/>
<dbReference type="KEGG" id="hro:HELRODRAFT_180413"/>
<dbReference type="CTD" id="20207715"/>
<dbReference type="OrthoDB" id="6479200at2759"/>
<sequence length="203" mass="23398">MSSLIFRYKLKKYARSRINNDDQHELEEIDGLIKDLEITFYNTHHLLITCNNVVQEDVCLLNASDQVQVLYHNDNMQFHIRHQRFTHKFRLKFMDNSKETAVVSCLACCKVLSSYVVPKDANRTKDKNSLKLLNSEDGVASTQQLAKAVINPTSTSYLPMIYHQTSIDSDIEAYLKDFIDICLCDSSFPAFVKQVERILKLNG</sequence>
<organism evidence="2 3">
    <name type="scientific">Helobdella robusta</name>
    <name type="common">Californian leech</name>
    <dbReference type="NCBI Taxonomy" id="6412"/>
    <lineage>
        <taxon>Eukaryota</taxon>
        <taxon>Metazoa</taxon>
        <taxon>Spiralia</taxon>
        <taxon>Lophotrochozoa</taxon>
        <taxon>Annelida</taxon>
        <taxon>Clitellata</taxon>
        <taxon>Hirudinea</taxon>
        <taxon>Rhynchobdellida</taxon>
        <taxon>Glossiphoniidae</taxon>
        <taxon>Helobdella</taxon>
    </lineage>
</organism>
<evidence type="ECO:0000313" key="3">
    <source>
        <dbReference type="Proteomes" id="UP000015101"/>
    </source>
</evidence>
<dbReference type="PANTHER" id="PTHR34921:SF1">
    <property type="entry name" value="MEIOTIC RECOMBINATION PROTEIN REC114"/>
    <property type="match status" value="1"/>
</dbReference>
<dbReference type="EnsemblMetazoa" id="HelroT180413">
    <property type="protein sequence ID" value="HelroP180413"/>
    <property type="gene ID" value="HelroG180413"/>
</dbReference>
<accession>T1FFW6</accession>
<dbReference type="InParanoid" id="T1FFW6"/>
<dbReference type="EMBL" id="AMQM01007185">
    <property type="status" value="NOT_ANNOTATED_CDS"/>
    <property type="molecule type" value="Genomic_DNA"/>
</dbReference>
<reference evidence="2" key="3">
    <citation type="submission" date="2015-06" db="UniProtKB">
        <authorList>
            <consortium name="EnsemblMetazoa"/>
        </authorList>
    </citation>
    <scope>IDENTIFICATION</scope>
</reference>
<dbReference type="RefSeq" id="XP_009027963.1">
    <property type="nucleotide sequence ID" value="XM_009029715.1"/>
</dbReference>
<dbReference type="InterPro" id="IPR029168">
    <property type="entry name" value="REC114L"/>
</dbReference>
<dbReference type="Pfam" id="PF15165">
    <property type="entry name" value="REC114-like"/>
    <property type="match status" value="2"/>
</dbReference>
<dbReference type="STRING" id="6412.T1FFW6"/>
<keyword evidence="3" id="KW-1185">Reference proteome</keyword>
<name>T1FFW6_HELRO</name>
<proteinExistence type="predicted"/>
<reference evidence="1 3" key="2">
    <citation type="journal article" date="2013" name="Nature">
        <title>Insights into bilaterian evolution from three spiralian genomes.</title>
        <authorList>
            <person name="Simakov O."/>
            <person name="Marletaz F."/>
            <person name="Cho S.J."/>
            <person name="Edsinger-Gonzales E."/>
            <person name="Havlak P."/>
            <person name="Hellsten U."/>
            <person name="Kuo D.H."/>
            <person name="Larsson T."/>
            <person name="Lv J."/>
            <person name="Arendt D."/>
            <person name="Savage R."/>
            <person name="Osoegawa K."/>
            <person name="de Jong P."/>
            <person name="Grimwood J."/>
            <person name="Chapman J.A."/>
            <person name="Shapiro H."/>
            <person name="Aerts A."/>
            <person name="Otillar R.P."/>
            <person name="Terry A.Y."/>
            <person name="Boore J.L."/>
            <person name="Grigoriev I.V."/>
            <person name="Lindberg D.R."/>
            <person name="Seaver E.C."/>
            <person name="Weisblat D.A."/>
            <person name="Putnam N.H."/>
            <person name="Rokhsar D.S."/>
        </authorList>
    </citation>
    <scope>NUCLEOTIDE SEQUENCE</scope>
</reference>
<protein>
    <submittedName>
        <fullName evidence="1 2">Uncharacterized protein</fullName>
    </submittedName>
</protein>
<dbReference type="HOGENOM" id="CLU_1350208_0_0_1"/>
<dbReference type="GeneID" id="20207715"/>
<dbReference type="PANTHER" id="PTHR34921">
    <property type="entry name" value="MEIOTIC RECOMBINATION PROTEIN REC114"/>
    <property type="match status" value="1"/>
</dbReference>
<evidence type="ECO:0000313" key="2">
    <source>
        <dbReference type="EnsemblMetazoa" id="HelroP180413"/>
    </source>
</evidence>
<dbReference type="Proteomes" id="UP000015101">
    <property type="component" value="Unassembled WGS sequence"/>
</dbReference>
<dbReference type="EMBL" id="KB097579">
    <property type="protein sequence ID" value="ESN93993.1"/>
    <property type="molecule type" value="Genomic_DNA"/>
</dbReference>